<dbReference type="AlphaFoldDB" id="A0ABD2PV97"/>
<evidence type="ECO:0000313" key="2">
    <source>
        <dbReference type="EMBL" id="KAL3311384.1"/>
    </source>
</evidence>
<accession>A0ABD2PV97</accession>
<protein>
    <submittedName>
        <fullName evidence="2">Uncharacterized protein</fullName>
    </submittedName>
</protein>
<keyword evidence="1" id="KW-1133">Transmembrane helix</keyword>
<proteinExistence type="predicted"/>
<sequence length="360" mass="40318">MHVVRFLARSNLIDELSVNFHFMFDDVEVAITSHKSQFYSVPKGEDCQAAREVYCGQLEGMDYCIGRDKQCDSVVNCHNARDEIATDGMPADQVPQQLLRQFIAGTFKMEGLDQTETCQKYAPVGQELCRNSCRHQESFFGVVSWYVGKHQTVFVTLAIVLSIALFLGLLIACVYRRICRTPKPSTTRANAANAHHHLYNQYSRSSNLILPTFADPIASIMKPISPAEASLSNLQPQKLMDNASSTNSYMNKSHTDILSRMSSPSMRSQTGAFTAPFYNNPSERKLKVKNRSTRSGSVNQALLLQWPASAAAATEENKSTYILVWYRGNREICTILYYSHPFFSPLLSADSSYWVGITGS</sequence>
<name>A0ABD2PV97_9PLAT</name>
<dbReference type="Proteomes" id="UP001626550">
    <property type="component" value="Unassembled WGS sequence"/>
</dbReference>
<dbReference type="EMBL" id="JBJKFK010002261">
    <property type="protein sequence ID" value="KAL3311384.1"/>
    <property type="molecule type" value="Genomic_DNA"/>
</dbReference>
<keyword evidence="1" id="KW-0812">Transmembrane</keyword>
<comment type="caution">
    <text evidence="2">The sequence shown here is derived from an EMBL/GenBank/DDBJ whole genome shotgun (WGS) entry which is preliminary data.</text>
</comment>
<organism evidence="2 3">
    <name type="scientific">Cichlidogyrus casuarinus</name>
    <dbReference type="NCBI Taxonomy" id="1844966"/>
    <lineage>
        <taxon>Eukaryota</taxon>
        <taxon>Metazoa</taxon>
        <taxon>Spiralia</taxon>
        <taxon>Lophotrochozoa</taxon>
        <taxon>Platyhelminthes</taxon>
        <taxon>Monogenea</taxon>
        <taxon>Monopisthocotylea</taxon>
        <taxon>Dactylogyridea</taxon>
        <taxon>Ancyrocephalidae</taxon>
        <taxon>Cichlidogyrus</taxon>
    </lineage>
</organism>
<keyword evidence="3" id="KW-1185">Reference proteome</keyword>
<gene>
    <name evidence="2" type="ORF">Ciccas_010037</name>
</gene>
<evidence type="ECO:0000313" key="3">
    <source>
        <dbReference type="Proteomes" id="UP001626550"/>
    </source>
</evidence>
<reference evidence="2 3" key="1">
    <citation type="submission" date="2024-11" db="EMBL/GenBank/DDBJ databases">
        <title>Adaptive evolution of stress response genes in parasites aligns with host niche diversity.</title>
        <authorList>
            <person name="Hahn C."/>
            <person name="Resl P."/>
        </authorList>
    </citation>
    <scope>NUCLEOTIDE SEQUENCE [LARGE SCALE GENOMIC DNA]</scope>
    <source>
        <strain evidence="2">EGGRZ-B1_66</strain>
        <tissue evidence="2">Body</tissue>
    </source>
</reference>
<evidence type="ECO:0000256" key="1">
    <source>
        <dbReference type="SAM" id="Phobius"/>
    </source>
</evidence>
<keyword evidence="1" id="KW-0472">Membrane</keyword>
<feature type="transmembrane region" description="Helical" evidence="1">
    <location>
        <begin position="153"/>
        <end position="175"/>
    </location>
</feature>